<feature type="non-terminal residue" evidence="4">
    <location>
        <position position="61"/>
    </location>
</feature>
<dbReference type="PROSITE" id="PS51004">
    <property type="entry name" value="SEMA"/>
    <property type="match status" value="1"/>
</dbReference>
<accession>A0ABD0N6M0</accession>
<name>A0ABD0N6M0_CIRMR</name>
<dbReference type="EMBL" id="JAMKFB020000024">
    <property type="protein sequence ID" value="KAL0156866.1"/>
    <property type="molecule type" value="Genomic_DNA"/>
</dbReference>
<feature type="non-terminal residue" evidence="4">
    <location>
        <position position="1"/>
    </location>
</feature>
<organism evidence="4 5">
    <name type="scientific">Cirrhinus mrigala</name>
    <name type="common">Mrigala</name>
    <dbReference type="NCBI Taxonomy" id="683832"/>
    <lineage>
        <taxon>Eukaryota</taxon>
        <taxon>Metazoa</taxon>
        <taxon>Chordata</taxon>
        <taxon>Craniata</taxon>
        <taxon>Vertebrata</taxon>
        <taxon>Euteleostomi</taxon>
        <taxon>Actinopterygii</taxon>
        <taxon>Neopterygii</taxon>
        <taxon>Teleostei</taxon>
        <taxon>Ostariophysi</taxon>
        <taxon>Cypriniformes</taxon>
        <taxon>Cyprinidae</taxon>
        <taxon>Labeoninae</taxon>
        <taxon>Labeonini</taxon>
        <taxon>Cirrhinus</taxon>
    </lineage>
</organism>
<dbReference type="InterPro" id="IPR001627">
    <property type="entry name" value="Semap_dom"/>
</dbReference>
<dbReference type="Gene3D" id="2.130.10.10">
    <property type="entry name" value="YVTN repeat-like/Quinoprotein amine dehydrogenase"/>
    <property type="match status" value="1"/>
</dbReference>
<evidence type="ECO:0000313" key="4">
    <source>
        <dbReference type="EMBL" id="KAL0156866.1"/>
    </source>
</evidence>
<dbReference type="Proteomes" id="UP001529510">
    <property type="component" value="Unassembled WGS sequence"/>
</dbReference>
<dbReference type="PANTHER" id="PTHR11036">
    <property type="entry name" value="SEMAPHORIN"/>
    <property type="match status" value="1"/>
</dbReference>
<keyword evidence="5" id="KW-1185">Reference proteome</keyword>
<feature type="domain" description="Sema" evidence="3">
    <location>
        <begin position="1"/>
        <end position="61"/>
    </location>
</feature>
<dbReference type="InterPro" id="IPR027231">
    <property type="entry name" value="Semaphorin"/>
</dbReference>
<keyword evidence="1" id="KW-0325">Glycoprotein</keyword>
<dbReference type="InterPro" id="IPR036352">
    <property type="entry name" value="Semap_dom_sf"/>
</dbReference>
<evidence type="ECO:0000256" key="2">
    <source>
        <dbReference type="PROSITE-ProRule" id="PRU00352"/>
    </source>
</evidence>
<gene>
    <name evidence="4" type="ORF">M9458_048112</name>
</gene>
<evidence type="ECO:0000259" key="3">
    <source>
        <dbReference type="PROSITE" id="PS51004"/>
    </source>
</evidence>
<dbReference type="SUPFAM" id="SSF101912">
    <property type="entry name" value="Sema domain"/>
    <property type="match status" value="1"/>
</dbReference>
<dbReference type="InterPro" id="IPR015943">
    <property type="entry name" value="WD40/YVTN_repeat-like_dom_sf"/>
</dbReference>
<comment type="caution">
    <text evidence="2">Lacks conserved residue(s) required for the propagation of feature annotation.</text>
</comment>
<reference evidence="4 5" key="1">
    <citation type="submission" date="2024-05" db="EMBL/GenBank/DDBJ databases">
        <title>Genome sequencing and assembly of Indian major carp, Cirrhinus mrigala (Hamilton, 1822).</title>
        <authorList>
            <person name="Mohindra V."/>
            <person name="Chowdhury L.M."/>
            <person name="Lal K."/>
            <person name="Jena J.K."/>
        </authorList>
    </citation>
    <scope>NUCLEOTIDE SEQUENCE [LARGE SCALE GENOMIC DNA]</scope>
    <source>
        <strain evidence="4">CM1030</strain>
        <tissue evidence="4">Blood</tissue>
    </source>
</reference>
<comment type="caution">
    <text evidence="4">The sequence shown here is derived from an EMBL/GenBank/DDBJ whole genome shotgun (WGS) entry which is preliminary data.</text>
</comment>
<evidence type="ECO:0000313" key="5">
    <source>
        <dbReference type="Proteomes" id="UP001529510"/>
    </source>
</evidence>
<dbReference type="AlphaFoldDB" id="A0ABD0N6M0"/>
<protein>
    <recommendedName>
        <fullName evidence="3">Sema domain-containing protein</fullName>
    </recommendedName>
</protein>
<dbReference type="PANTHER" id="PTHR11036:SF78">
    <property type="entry name" value="SEMAPHORIN-5A"/>
    <property type="match status" value="1"/>
</dbReference>
<proteinExistence type="predicted"/>
<dbReference type="GO" id="GO:0007399">
    <property type="term" value="P:nervous system development"/>
    <property type="evidence" value="ECO:0007669"/>
    <property type="project" value="UniProtKB-ARBA"/>
</dbReference>
<evidence type="ECO:0000256" key="1">
    <source>
        <dbReference type="ARBA" id="ARBA00023180"/>
    </source>
</evidence>
<sequence>GMARCPYNPLHNSTALITSSGELYAATAMDFSGRDPAIYRSLGGLPPLRTAQYNSKWLNGN</sequence>